<dbReference type="InterPro" id="IPR012338">
    <property type="entry name" value="Beta-lactam/transpept-like"/>
</dbReference>
<dbReference type="PRINTS" id="PR00725">
    <property type="entry name" value="DADACBPTASE1"/>
</dbReference>
<reference evidence="11" key="1">
    <citation type="submission" date="2020-12" db="EMBL/GenBank/DDBJ databases">
        <title>Hymenobacter sp.</title>
        <authorList>
            <person name="Kim M.K."/>
        </authorList>
    </citation>
    <scope>NUCLEOTIDE SEQUENCE [LARGE SCALE GENOMIC DNA]</scope>
    <source>
        <strain evidence="11">BT553</strain>
    </source>
</reference>
<sequence length="280" mass="29708">MKLPYIKMALLPFVMATGLPGAASAATAPVSEIVVDARSGRVLYEAAGNRSRPPASLVKMMTLLLTFEAIDAGRLRSTGKVVMTPRGARQPASRLGLAAGRTIGLDAAMRAVAVISANDVAVALAERVAGSEALFVQAMNRRARKLGMTATRFTNATGLAPSGGLTTARDMATLARYIISHHPVRYRIFSTPVIRWRGQVRPNHNHLLGKLRGVDGVKTGYTVPAGYNLAASGRRGDKRVVVVVLGARSAAARDLLVSNLLESGFSSPRATGQVSRRRSR</sequence>
<dbReference type="Gene3D" id="3.40.710.10">
    <property type="entry name" value="DD-peptidase/beta-lactamase superfamily"/>
    <property type="match status" value="1"/>
</dbReference>
<evidence type="ECO:0000256" key="5">
    <source>
        <dbReference type="ARBA" id="ARBA00022984"/>
    </source>
</evidence>
<accession>A0ABS0XJD9</accession>
<evidence type="ECO:0000256" key="3">
    <source>
        <dbReference type="ARBA" id="ARBA00022801"/>
    </source>
</evidence>
<keyword evidence="4" id="KW-0133">Cell shape</keyword>
<dbReference type="SUPFAM" id="SSF56601">
    <property type="entry name" value="beta-lactamase/transpeptidase-like"/>
    <property type="match status" value="1"/>
</dbReference>
<protein>
    <submittedName>
        <fullName evidence="10">D-alanyl-D-alanine carboxypeptidase</fullName>
    </submittedName>
</protein>
<feature type="signal peptide" evidence="8">
    <location>
        <begin position="1"/>
        <end position="25"/>
    </location>
</feature>
<comment type="caution">
    <text evidence="10">The sequence shown here is derived from an EMBL/GenBank/DDBJ whole genome shotgun (WGS) entry which is preliminary data.</text>
</comment>
<proteinExistence type="inferred from homology"/>
<dbReference type="PANTHER" id="PTHR21581:SF6">
    <property type="entry name" value="TRAFFICKING PROTEIN PARTICLE COMPLEX SUBUNIT 12"/>
    <property type="match status" value="1"/>
</dbReference>
<evidence type="ECO:0000259" key="9">
    <source>
        <dbReference type="Pfam" id="PF00768"/>
    </source>
</evidence>
<organism evidence="10 11">
    <name type="scientific">Sphingomonas mollis</name>
    <dbReference type="NCBI Taxonomy" id="2795726"/>
    <lineage>
        <taxon>Bacteria</taxon>
        <taxon>Pseudomonadati</taxon>
        <taxon>Pseudomonadota</taxon>
        <taxon>Alphaproteobacteria</taxon>
        <taxon>Sphingomonadales</taxon>
        <taxon>Sphingomonadaceae</taxon>
        <taxon>Sphingomonas</taxon>
    </lineage>
</organism>
<dbReference type="InterPro" id="IPR018044">
    <property type="entry name" value="Peptidase_S11"/>
</dbReference>
<keyword evidence="6" id="KW-0961">Cell wall biogenesis/degradation</keyword>
<evidence type="ECO:0000256" key="1">
    <source>
        <dbReference type="ARBA" id="ARBA00007164"/>
    </source>
</evidence>
<keyword evidence="10" id="KW-0121">Carboxypeptidase</keyword>
<evidence type="ECO:0000313" key="10">
    <source>
        <dbReference type="EMBL" id="MBJ6120174.1"/>
    </source>
</evidence>
<dbReference type="EMBL" id="JAELXS010000001">
    <property type="protein sequence ID" value="MBJ6120174.1"/>
    <property type="molecule type" value="Genomic_DNA"/>
</dbReference>
<keyword evidence="5" id="KW-0573">Peptidoglycan synthesis</keyword>
<dbReference type="GO" id="GO:0004180">
    <property type="term" value="F:carboxypeptidase activity"/>
    <property type="evidence" value="ECO:0007669"/>
    <property type="project" value="UniProtKB-KW"/>
</dbReference>
<comment type="similarity">
    <text evidence="1 7">Belongs to the peptidase S11 family.</text>
</comment>
<feature type="domain" description="Peptidase S11 D-alanyl-D-alanine carboxypeptidase A N-terminal" evidence="9">
    <location>
        <begin position="29"/>
        <end position="248"/>
    </location>
</feature>
<evidence type="ECO:0000313" key="11">
    <source>
        <dbReference type="Proteomes" id="UP000640426"/>
    </source>
</evidence>
<dbReference type="Pfam" id="PF00768">
    <property type="entry name" value="Peptidase_S11"/>
    <property type="match status" value="1"/>
</dbReference>
<evidence type="ECO:0000256" key="6">
    <source>
        <dbReference type="ARBA" id="ARBA00023316"/>
    </source>
</evidence>
<name>A0ABS0XJD9_9SPHN</name>
<gene>
    <name evidence="10" type="ORF">JAO74_00060</name>
</gene>
<feature type="chain" id="PRO_5046896234" evidence="8">
    <location>
        <begin position="26"/>
        <end position="280"/>
    </location>
</feature>
<evidence type="ECO:0000256" key="7">
    <source>
        <dbReference type="RuleBase" id="RU004016"/>
    </source>
</evidence>
<dbReference type="InterPro" id="IPR001967">
    <property type="entry name" value="Peptidase_S11_N"/>
</dbReference>
<dbReference type="PANTHER" id="PTHR21581">
    <property type="entry name" value="D-ALANYL-D-ALANINE CARBOXYPEPTIDASE"/>
    <property type="match status" value="1"/>
</dbReference>
<keyword evidence="2 8" id="KW-0732">Signal</keyword>
<dbReference type="Proteomes" id="UP000640426">
    <property type="component" value="Unassembled WGS sequence"/>
</dbReference>
<dbReference type="RefSeq" id="WP_199033825.1">
    <property type="nucleotide sequence ID" value="NZ_JAELXS010000001.1"/>
</dbReference>
<evidence type="ECO:0000256" key="4">
    <source>
        <dbReference type="ARBA" id="ARBA00022960"/>
    </source>
</evidence>
<keyword evidence="10" id="KW-0645">Protease</keyword>
<keyword evidence="11" id="KW-1185">Reference proteome</keyword>
<keyword evidence="3" id="KW-0378">Hydrolase</keyword>
<evidence type="ECO:0000256" key="8">
    <source>
        <dbReference type="SAM" id="SignalP"/>
    </source>
</evidence>
<evidence type="ECO:0000256" key="2">
    <source>
        <dbReference type="ARBA" id="ARBA00022729"/>
    </source>
</evidence>